<name>A0A6A6H885_VIRVR</name>
<dbReference type="Pfam" id="PF03572">
    <property type="entry name" value="Peptidase_S41"/>
    <property type="match status" value="1"/>
</dbReference>
<evidence type="ECO:0000256" key="1">
    <source>
        <dbReference type="SAM" id="MobiDB-lite"/>
    </source>
</evidence>
<evidence type="ECO:0000256" key="2">
    <source>
        <dbReference type="SAM" id="SignalP"/>
    </source>
</evidence>
<proteinExistence type="predicted"/>
<dbReference type="InterPro" id="IPR056186">
    <property type="entry name" value="PDZ_CPAF-rel"/>
</dbReference>
<dbReference type="InterPro" id="IPR029045">
    <property type="entry name" value="ClpP/crotonase-like_dom_sf"/>
</dbReference>
<dbReference type="OrthoDB" id="27214at2759"/>
<feature type="chain" id="PRO_5025504717" evidence="2">
    <location>
        <begin position="23"/>
        <end position="703"/>
    </location>
</feature>
<feature type="compositionally biased region" description="Low complexity" evidence="1">
    <location>
        <begin position="686"/>
        <end position="703"/>
    </location>
</feature>
<evidence type="ECO:0000313" key="6">
    <source>
        <dbReference type="Proteomes" id="UP000800092"/>
    </source>
</evidence>
<dbReference type="GO" id="GO:0006508">
    <property type="term" value="P:proteolysis"/>
    <property type="evidence" value="ECO:0007669"/>
    <property type="project" value="InterPro"/>
</dbReference>
<evidence type="ECO:0000259" key="3">
    <source>
        <dbReference type="Pfam" id="PF03572"/>
    </source>
</evidence>
<dbReference type="InterPro" id="IPR005151">
    <property type="entry name" value="Tail-specific_protease"/>
</dbReference>
<sequence>MRVSQLPFLIISTLALLQKASALRSSSTTASNACAALASSYGAQQATKTPTFKPSAVYACLQEVPINNTLAAQQVEWLETYLQFHTTTVYLKNPPPTYQPLAVDLLEGMKEIKTKALAGQYTSEYDFELALYNLIVRGRDGHLVFIPWLVGNFEIRRNVELVSISSDGVQAPKVYFYSDVQANISGNGTIIPSAVSKIDEDDVTNRLIALGYDQRYQDDDAQFNMLFSSPIAIPGLSFPVLGAFTQGLFAHANDTTSYIFENGSRKTIANSAFANLDFGAVTSGQYLFDNFILNTPSTSTNTTASGNSPSGLVTLPGYPQPVAGALSPGSSVSGYFLQDANDTAVLTMQTFSPGSYSAQLGFQKAIREFLRACQEQHKKRLIIDIRQNVGGLTNLVYDAFGQLFPNQKPYSATRLRAFDGANLVGEVLSNLPPAAETQILQKLAQQGGNIGTMPYFGPSYSQTNGTSFPSWAAFYGPTDVYGDNFTHVGAYQLSNSTFTAPLTISGATTNSNSPPQPFTSDNIILLIDGTCQSACAYFANLLMNQASVNTVAIGGRPNTNPMAVIGGTQGGEVLSIGTIQLFIGITQKLAALSNDTRLIAKVNQSLSPFVEPPPIQPVSLNSVTFNVRDNIAKGDESQTPLQFTRTPQAGCRTFYMAGDVLNVTYTWDRVAKGMASGGKSLCINGTSTSNRSSSRNSSSPNGT</sequence>
<dbReference type="GO" id="GO:0008236">
    <property type="term" value="F:serine-type peptidase activity"/>
    <property type="evidence" value="ECO:0007669"/>
    <property type="project" value="InterPro"/>
</dbReference>
<dbReference type="Proteomes" id="UP000800092">
    <property type="component" value="Unassembled WGS sequence"/>
</dbReference>
<reference evidence="5" key="1">
    <citation type="journal article" date="2020" name="Stud. Mycol.">
        <title>101 Dothideomycetes genomes: a test case for predicting lifestyles and emergence of pathogens.</title>
        <authorList>
            <person name="Haridas S."/>
            <person name="Albert R."/>
            <person name="Binder M."/>
            <person name="Bloem J."/>
            <person name="Labutti K."/>
            <person name="Salamov A."/>
            <person name="Andreopoulos B."/>
            <person name="Baker S."/>
            <person name="Barry K."/>
            <person name="Bills G."/>
            <person name="Bluhm B."/>
            <person name="Cannon C."/>
            <person name="Castanera R."/>
            <person name="Culley D."/>
            <person name="Daum C."/>
            <person name="Ezra D."/>
            <person name="Gonzalez J."/>
            <person name="Henrissat B."/>
            <person name="Kuo A."/>
            <person name="Liang C."/>
            <person name="Lipzen A."/>
            <person name="Lutzoni F."/>
            <person name="Magnuson J."/>
            <person name="Mondo S."/>
            <person name="Nolan M."/>
            <person name="Ohm R."/>
            <person name="Pangilinan J."/>
            <person name="Park H.-J."/>
            <person name="Ramirez L."/>
            <person name="Alfaro M."/>
            <person name="Sun H."/>
            <person name="Tritt A."/>
            <person name="Yoshinaga Y."/>
            <person name="Zwiers L.-H."/>
            <person name="Turgeon B."/>
            <person name="Goodwin S."/>
            <person name="Spatafora J."/>
            <person name="Crous P."/>
            <person name="Grigoriev I."/>
        </authorList>
    </citation>
    <scope>NUCLEOTIDE SEQUENCE</scope>
    <source>
        <strain evidence="5">Tuck. ex Michener</strain>
    </source>
</reference>
<dbReference type="PANTHER" id="PTHR37049">
    <property type="entry name" value="PEPTIDASE S41 FAMILY PROTEIN"/>
    <property type="match status" value="1"/>
</dbReference>
<feature type="signal peptide" evidence="2">
    <location>
        <begin position="1"/>
        <end position="22"/>
    </location>
</feature>
<feature type="domain" description="Tail specific protease" evidence="3">
    <location>
        <begin position="343"/>
        <end position="545"/>
    </location>
</feature>
<dbReference type="AlphaFoldDB" id="A0A6A6H885"/>
<dbReference type="InterPro" id="IPR052766">
    <property type="entry name" value="S41A_metabolite_peptidase"/>
</dbReference>
<keyword evidence="6" id="KW-1185">Reference proteome</keyword>
<dbReference type="SUPFAM" id="SSF52096">
    <property type="entry name" value="ClpP/crotonase"/>
    <property type="match status" value="1"/>
</dbReference>
<dbReference type="PANTHER" id="PTHR37049:SF4">
    <property type="entry name" value="RHODANESE DOMAIN-CONTAINING PROTEIN"/>
    <property type="match status" value="1"/>
</dbReference>
<dbReference type="EMBL" id="ML991801">
    <property type="protein sequence ID" value="KAF2234157.1"/>
    <property type="molecule type" value="Genomic_DNA"/>
</dbReference>
<accession>A0A6A6H885</accession>
<keyword evidence="2" id="KW-0732">Signal</keyword>
<dbReference type="Gene3D" id="3.90.226.10">
    <property type="entry name" value="2-enoyl-CoA Hydratase, Chain A, domain 1"/>
    <property type="match status" value="1"/>
</dbReference>
<dbReference type="Pfam" id="PF23658">
    <property type="entry name" value="PDZ_CPAF_rel"/>
    <property type="match status" value="1"/>
</dbReference>
<organism evidence="5 6">
    <name type="scientific">Viridothelium virens</name>
    <name type="common">Speckled blister lichen</name>
    <name type="synonym">Trypethelium virens</name>
    <dbReference type="NCBI Taxonomy" id="1048519"/>
    <lineage>
        <taxon>Eukaryota</taxon>
        <taxon>Fungi</taxon>
        <taxon>Dikarya</taxon>
        <taxon>Ascomycota</taxon>
        <taxon>Pezizomycotina</taxon>
        <taxon>Dothideomycetes</taxon>
        <taxon>Dothideomycetes incertae sedis</taxon>
        <taxon>Trypetheliales</taxon>
        <taxon>Trypetheliaceae</taxon>
        <taxon>Viridothelium</taxon>
    </lineage>
</organism>
<gene>
    <name evidence="5" type="ORF">EV356DRAFT_533206</name>
</gene>
<feature type="region of interest" description="Disordered" evidence="1">
    <location>
        <begin position="681"/>
        <end position="703"/>
    </location>
</feature>
<evidence type="ECO:0000259" key="4">
    <source>
        <dbReference type="Pfam" id="PF23658"/>
    </source>
</evidence>
<evidence type="ECO:0000313" key="5">
    <source>
        <dbReference type="EMBL" id="KAF2234157.1"/>
    </source>
</evidence>
<feature type="domain" description="CPAF-like PDZ" evidence="4">
    <location>
        <begin position="155"/>
        <end position="278"/>
    </location>
</feature>
<protein>
    <submittedName>
        <fullName evidence="5">Uncharacterized protein</fullName>
    </submittedName>
</protein>